<dbReference type="InterPro" id="IPR008503">
    <property type="entry name" value="Asp_endopeptidase"/>
</dbReference>
<dbReference type="Pfam" id="PF05618">
    <property type="entry name" value="Zn_protease"/>
    <property type="match status" value="1"/>
</dbReference>
<dbReference type="InterPro" id="IPR021109">
    <property type="entry name" value="Peptidase_aspartic_dom_sf"/>
</dbReference>
<dbReference type="RefSeq" id="WP_013051633.1">
    <property type="nucleotide sequence ID" value="NC_014012.1"/>
</dbReference>
<name>D4ZKY0_SHEVD</name>
<accession>D4ZKY0</accession>
<evidence type="ECO:0000313" key="2">
    <source>
        <dbReference type="EMBL" id="BAJ02329.1"/>
    </source>
</evidence>
<evidence type="ECO:0000259" key="1">
    <source>
        <dbReference type="Pfam" id="PF05618"/>
    </source>
</evidence>
<keyword evidence="3" id="KW-1185">Reference proteome</keyword>
<dbReference type="PROSITE" id="PS51257">
    <property type="entry name" value="PROKAR_LIPOPROTEIN"/>
    <property type="match status" value="1"/>
</dbReference>
<dbReference type="AlphaFoldDB" id="D4ZKY0"/>
<evidence type="ECO:0000313" key="3">
    <source>
        <dbReference type="Proteomes" id="UP000002350"/>
    </source>
</evidence>
<gene>
    <name evidence="2" type="ordered locus">SVI_2358</name>
</gene>
<dbReference type="SUPFAM" id="SSF50630">
    <property type="entry name" value="Acid proteases"/>
    <property type="match status" value="1"/>
</dbReference>
<proteinExistence type="predicted"/>
<dbReference type="OrthoDB" id="8546610at2"/>
<sequence>MLKQIFCIAAITTLAGCASTTTTEKHLQPIDAAALETSLAKQQADLVAVIQTDLVTAIDENTQAQAASYKVLSTQLTALEIQIAQLKLEPKENIIPVAQECPSSPLGDKFLLGATENVYIEEIKTSFETRIDTGAESSSLDARNIILFERDGKQWVRFDVLTQGSDAPAETFESRVERFVHIKQEADQKSDRRPVIHAHLQIGKYKAETDLNLVDRSHLDFPLLLGRKFMQDIAVVDVGQTFIHGKKSDSRSHK</sequence>
<dbReference type="Proteomes" id="UP000002350">
    <property type="component" value="Chromosome"/>
</dbReference>
<dbReference type="PANTHER" id="PTHR38037:SF2">
    <property type="entry name" value="ATP-DEPENDENT ZINC PROTEASE DOMAIN-CONTAINING PROTEIN-RELATED"/>
    <property type="match status" value="1"/>
</dbReference>
<dbReference type="EMBL" id="AP011177">
    <property type="protein sequence ID" value="BAJ02329.1"/>
    <property type="molecule type" value="Genomic_DNA"/>
</dbReference>
<dbReference type="HOGENOM" id="CLU_070079_0_0_6"/>
<dbReference type="STRING" id="637905.SVI_2358"/>
<feature type="domain" description="Retropepsin-like aspartic endopeptidase" evidence="1">
    <location>
        <begin position="112"/>
        <end position="246"/>
    </location>
</feature>
<dbReference type="PANTHER" id="PTHR38037">
    <property type="entry name" value="ZN_PROTEASE DOMAIN-CONTAINING PROTEIN"/>
    <property type="match status" value="1"/>
</dbReference>
<dbReference type="Gene3D" id="2.40.70.10">
    <property type="entry name" value="Acid Proteases"/>
    <property type="match status" value="1"/>
</dbReference>
<dbReference type="KEGG" id="svo:SVI_2358"/>
<reference evidence="3" key="1">
    <citation type="journal article" date="2010" name="Mol. Biosyst.">
        <title>Complete genome sequence and comparative analysis of Shewanella violacea, a psychrophilic and piezophilic bacterium from deep sea floor sediments.</title>
        <authorList>
            <person name="Aono E."/>
            <person name="Baba T."/>
            <person name="Ara T."/>
            <person name="Nishi T."/>
            <person name="Nakamichi T."/>
            <person name="Inamoto E."/>
            <person name="Toyonaga H."/>
            <person name="Hasegawa M."/>
            <person name="Takai Y."/>
            <person name="Okumura Y."/>
            <person name="Baba M."/>
            <person name="Tomita M."/>
            <person name="Kato C."/>
            <person name="Oshima T."/>
            <person name="Nakasone K."/>
            <person name="Mori H."/>
        </authorList>
    </citation>
    <scope>NUCLEOTIDE SEQUENCE [LARGE SCALE GENOMIC DNA]</scope>
    <source>
        <strain evidence="3">JCM 10179 / CIP 106290 / LMG 19151 / DSS12</strain>
    </source>
</reference>
<dbReference type="eggNOG" id="COG4067">
    <property type="taxonomic scope" value="Bacteria"/>
</dbReference>
<organism evidence="2 3">
    <name type="scientific">Shewanella violacea (strain JCM 10179 / CIP 106290 / LMG 19151 / DSS12)</name>
    <dbReference type="NCBI Taxonomy" id="637905"/>
    <lineage>
        <taxon>Bacteria</taxon>
        <taxon>Pseudomonadati</taxon>
        <taxon>Pseudomonadota</taxon>
        <taxon>Gammaproteobacteria</taxon>
        <taxon>Alteromonadales</taxon>
        <taxon>Shewanellaceae</taxon>
        <taxon>Shewanella</taxon>
    </lineage>
</organism>
<protein>
    <recommendedName>
        <fullName evidence="1">Retropepsin-like aspartic endopeptidase domain-containing protein</fullName>
    </recommendedName>
</protein>